<keyword evidence="2" id="KW-1185">Reference proteome</keyword>
<protein>
    <submittedName>
        <fullName evidence="1">Uncharacterized protein</fullName>
    </submittedName>
</protein>
<sequence>MTVVSSFGLFQPFGPCGWQWRPISISASAPISTPTGILRKKDVLLDQAKRPRADAITAGLWRLIVDTLAYSLVAKARCKNGTIGTRLVFALGDNHIVGLTSSCPATRVRACPKGATARGAHHQRLRQRRVIVSRAEWNGSGQSREEQQLDCLHTWRPIIGLVPTLMLRGYRTGKTKARGGSILNTLRARIPAMGRGQYMHNSPKLRHLGTAKRV</sequence>
<gene>
    <name evidence="1" type="ORF">CDD82_7387</name>
</gene>
<evidence type="ECO:0000313" key="2">
    <source>
        <dbReference type="Proteomes" id="UP000224854"/>
    </source>
</evidence>
<evidence type="ECO:0000313" key="1">
    <source>
        <dbReference type="EMBL" id="PHH70020.1"/>
    </source>
</evidence>
<dbReference type="AlphaFoldDB" id="A0A2C5YR68"/>
<name>A0A2C5YR68_9HYPO</name>
<proteinExistence type="predicted"/>
<dbReference type="Proteomes" id="UP000224854">
    <property type="component" value="Unassembled WGS sequence"/>
</dbReference>
<organism evidence="1 2">
    <name type="scientific">Ophiocordyceps australis</name>
    <dbReference type="NCBI Taxonomy" id="1399860"/>
    <lineage>
        <taxon>Eukaryota</taxon>
        <taxon>Fungi</taxon>
        <taxon>Dikarya</taxon>
        <taxon>Ascomycota</taxon>
        <taxon>Pezizomycotina</taxon>
        <taxon>Sordariomycetes</taxon>
        <taxon>Hypocreomycetidae</taxon>
        <taxon>Hypocreales</taxon>
        <taxon>Ophiocordycipitaceae</taxon>
        <taxon>Ophiocordyceps</taxon>
    </lineage>
</organism>
<comment type="caution">
    <text evidence="1">The sequence shown here is derived from an EMBL/GenBank/DDBJ whole genome shotgun (WGS) entry which is preliminary data.</text>
</comment>
<accession>A0A2C5YR68</accession>
<dbReference type="EMBL" id="NJEU01000854">
    <property type="protein sequence ID" value="PHH70020.1"/>
    <property type="molecule type" value="Genomic_DNA"/>
</dbReference>
<reference evidence="1 2" key="1">
    <citation type="submission" date="2017-06" db="EMBL/GenBank/DDBJ databases">
        <title>Ant-infecting Ophiocordyceps genomes reveal a high diversity of potential behavioral manipulation genes and a possible major role for enterotoxins.</title>
        <authorList>
            <person name="De Bekker C."/>
            <person name="Evans H.C."/>
            <person name="Brachmann A."/>
            <person name="Hughes D.P."/>
        </authorList>
    </citation>
    <scope>NUCLEOTIDE SEQUENCE [LARGE SCALE GENOMIC DNA]</scope>
    <source>
        <strain evidence="1 2">1348a</strain>
    </source>
</reference>